<dbReference type="EMBL" id="JACJSK010000016">
    <property type="protein sequence ID" value="MBD2544778.1"/>
    <property type="molecule type" value="Genomic_DNA"/>
</dbReference>
<proteinExistence type="predicted"/>
<protein>
    <submittedName>
        <fullName evidence="2">Uncharacterized protein</fullName>
    </submittedName>
</protein>
<gene>
    <name evidence="2" type="ORF">H6G72_13210</name>
</gene>
<evidence type="ECO:0000256" key="1">
    <source>
        <dbReference type="SAM" id="MobiDB-lite"/>
    </source>
</evidence>
<organism evidence="2 3">
    <name type="scientific">Planktothricoides raciborskii FACHB-1370</name>
    <dbReference type="NCBI Taxonomy" id="2949576"/>
    <lineage>
        <taxon>Bacteria</taxon>
        <taxon>Bacillati</taxon>
        <taxon>Cyanobacteriota</taxon>
        <taxon>Cyanophyceae</taxon>
        <taxon>Oscillatoriophycideae</taxon>
        <taxon>Oscillatoriales</taxon>
        <taxon>Oscillatoriaceae</taxon>
        <taxon>Planktothricoides</taxon>
    </lineage>
</organism>
<dbReference type="Proteomes" id="UP000641954">
    <property type="component" value="Unassembled WGS sequence"/>
</dbReference>
<name>A0ABR8EDJ9_9CYAN</name>
<comment type="caution">
    <text evidence="2">The sequence shown here is derived from an EMBL/GenBank/DDBJ whole genome shotgun (WGS) entry which is preliminary data.</text>
</comment>
<accession>A0ABR8EDJ9</accession>
<sequence>MTQDCPHEELKEIFRQALRAESEEERLRLRRKGIRIMLAAPESCFWPLSAKKSKASLDQERYIKAWDIAWEYIERKIYGDVRGKGTAEDKAYDPDKGNRSPIDIWNFKCEKEYNNLPKNPKHMTPPNPIDSRTGEPLNVDDISVNDLADPTNETPRLELVRQEFETDPSGELKSSFVRKKPPPPITAQAVLLEIYDRTSRGEEWTIKILAEHFGINTNTMNSAWSRTLLPLLREIGDRLRDEMKNEI</sequence>
<keyword evidence="3" id="KW-1185">Reference proteome</keyword>
<reference evidence="2 3" key="1">
    <citation type="journal article" date="2020" name="ISME J.">
        <title>Comparative genomics reveals insights into cyanobacterial evolution and habitat adaptation.</title>
        <authorList>
            <person name="Chen M.Y."/>
            <person name="Teng W.K."/>
            <person name="Zhao L."/>
            <person name="Hu C.X."/>
            <person name="Zhou Y.K."/>
            <person name="Han B.P."/>
            <person name="Song L.R."/>
            <person name="Shu W.S."/>
        </authorList>
    </citation>
    <scope>NUCLEOTIDE SEQUENCE [LARGE SCALE GENOMIC DNA]</scope>
    <source>
        <strain evidence="2 3">FACHB-1370</strain>
    </source>
</reference>
<dbReference type="RefSeq" id="WP_190878624.1">
    <property type="nucleotide sequence ID" value="NZ_JACJSK010000016.1"/>
</dbReference>
<evidence type="ECO:0000313" key="3">
    <source>
        <dbReference type="Proteomes" id="UP000641954"/>
    </source>
</evidence>
<evidence type="ECO:0000313" key="2">
    <source>
        <dbReference type="EMBL" id="MBD2544778.1"/>
    </source>
</evidence>
<feature type="region of interest" description="Disordered" evidence="1">
    <location>
        <begin position="116"/>
        <end position="135"/>
    </location>
</feature>